<accession>A0A1Q9CVI9</accession>
<proteinExistence type="predicted"/>
<keyword evidence="1" id="KW-0812">Transmembrane</keyword>
<evidence type="ECO:0000313" key="2">
    <source>
        <dbReference type="EMBL" id="OLP86930.1"/>
    </source>
</evidence>
<reference evidence="2 3" key="1">
    <citation type="submission" date="2016-02" db="EMBL/GenBank/DDBJ databases">
        <title>Genome analysis of coral dinoflagellate symbionts highlights evolutionary adaptations to a symbiotic lifestyle.</title>
        <authorList>
            <person name="Aranda M."/>
            <person name="Li Y."/>
            <person name="Liew Y.J."/>
            <person name="Baumgarten S."/>
            <person name="Simakov O."/>
            <person name="Wilson M."/>
            <person name="Piel J."/>
            <person name="Ashoor H."/>
            <person name="Bougouffa S."/>
            <person name="Bajic V.B."/>
            <person name="Ryu T."/>
            <person name="Ravasi T."/>
            <person name="Bayer T."/>
            <person name="Micklem G."/>
            <person name="Kim H."/>
            <person name="Bhak J."/>
            <person name="Lajeunesse T.C."/>
            <person name="Voolstra C.R."/>
        </authorList>
    </citation>
    <scope>NUCLEOTIDE SEQUENCE [LARGE SCALE GENOMIC DNA]</scope>
    <source>
        <strain evidence="2 3">CCMP2467</strain>
    </source>
</reference>
<evidence type="ECO:0000256" key="1">
    <source>
        <dbReference type="SAM" id="Phobius"/>
    </source>
</evidence>
<gene>
    <name evidence="2" type="ORF">AK812_SmicGene31910</name>
</gene>
<feature type="transmembrane region" description="Helical" evidence="1">
    <location>
        <begin position="42"/>
        <end position="63"/>
    </location>
</feature>
<keyword evidence="1" id="KW-0472">Membrane</keyword>
<organism evidence="2 3">
    <name type="scientific">Symbiodinium microadriaticum</name>
    <name type="common">Dinoflagellate</name>
    <name type="synonym">Zooxanthella microadriatica</name>
    <dbReference type="NCBI Taxonomy" id="2951"/>
    <lineage>
        <taxon>Eukaryota</taxon>
        <taxon>Sar</taxon>
        <taxon>Alveolata</taxon>
        <taxon>Dinophyceae</taxon>
        <taxon>Suessiales</taxon>
        <taxon>Symbiodiniaceae</taxon>
        <taxon>Symbiodinium</taxon>
    </lineage>
</organism>
<dbReference type="Proteomes" id="UP000186817">
    <property type="component" value="Unassembled WGS sequence"/>
</dbReference>
<protein>
    <submittedName>
        <fullName evidence="2">Uncharacterized protein</fullName>
    </submittedName>
</protein>
<feature type="transmembrane region" description="Helical" evidence="1">
    <location>
        <begin position="83"/>
        <end position="104"/>
    </location>
</feature>
<feature type="transmembrane region" description="Helical" evidence="1">
    <location>
        <begin position="12"/>
        <end position="30"/>
    </location>
</feature>
<comment type="caution">
    <text evidence="2">The sequence shown here is derived from an EMBL/GenBank/DDBJ whole genome shotgun (WGS) entry which is preliminary data.</text>
</comment>
<keyword evidence="3" id="KW-1185">Reference proteome</keyword>
<dbReference type="EMBL" id="LSRX01000892">
    <property type="protein sequence ID" value="OLP86930.1"/>
    <property type="molecule type" value="Genomic_DNA"/>
</dbReference>
<keyword evidence="1" id="KW-1133">Transmembrane helix</keyword>
<evidence type="ECO:0000313" key="3">
    <source>
        <dbReference type="Proteomes" id="UP000186817"/>
    </source>
</evidence>
<name>A0A1Q9CVI9_SYMMI</name>
<sequence length="521" mass="57520">MAKLVDGIAAIIRSMTTLSMFRPLILLILMTMPPFHKAMERVVDGLNVVWFGAAAGTFVLGARGFTRRNLLRSAPSPDAVTEVAVYTMRFLGGMNAGWMLLFLLKLLGKQGLGEGAAVQYLAAALAHFSQWLFNTCLATGTAPRQLHVRFSKEMRFIFLTDFAMALLNLRQGFASNRGSLRAAGNGAVLDTRLFAFGSDSAKLESPEGKEMLLGEVSSSGQDVELRLPPNSRIPEGATHLLVFSRNAYGEYSSPGSLLLRDAALPKAKPGGLSFEDEDGGKDMVRGRITINKAENEEKISEYSLHWGRSPTKKTAQNSFISDVRKEEGKDVSHWLSSQKCGFPVGKLSVTLRKRWPRKWPRLLVDKKTKIGNMHLWMEMQEKLDSSLSGLSSVTNSPVSCGQMGKLYCMATDTCKKSDACTQCPGKSEPDEKANLCAGKPTEKASLSFQDADMDENQLSGEVKIHKARNDFDVDTYAVFWGKAQDLDQRTQMPSFERAASSLYLQTRYLMVELHTTLKSLE</sequence>
<dbReference type="AlphaFoldDB" id="A0A1Q9CVI9"/>